<feature type="non-terminal residue" evidence="2">
    <location>
        <position position="61"/>
    </location>
</feature>
<keyword evidence="3" id="KW-1185">Reference proteome</keyword>
<evidence type="ECO:0000256" key="1">
    <source>
        <dbReference type="SAM" id="Phobius"/>
    </source>
</evidence>
<keyword evidence="1" id="KW-0812">Transmembrane</keyword>
<accession>A0A8S4A7R0</accession>
<keyword evidence="1" id="KW-0472">Membrane</keyword>
<gene>
    <name evidence="2" type="ORF">CUNI_LOCUS21683</name>
</gene>
<comment type="caution">
    <text evidence="2">The sequence shown here is derived from an EMBL/GenBank/DDBJ whole genome shotgun (WGS) entry which is preliminary data.</text>
</comment>
<name>A0A8S4A7R0_9EUPU</name>
<dbReference type="AlphaFoldDB" id="A0A8S4A7R0"/>
<evidence type="ECO:0000313" key="3">
    <source>
        <dbReference type="Proteomes" id="UP000678393"/>
    </source>
</evidence>
<evidence type="ECO:0000313" key="2">
    <source>
        <dbReference type="EMBL" id="CAG5136125.1"/>
    </source>
</evidence>
<sequence length="61" mass="7159">MAAFWQSVNDIIFAKSFWLPGNYTWDDLKNKDDGIYHPQMSDLLVPIYLSVVVFLLRHSLE</sequence>
<feature type="transmembrane region" description="Helical" evidence="1">
    <location>
        <begin position="43"/>
        <end position="60"/>
    </location>
</feature>
<organism evidence="2 3">
    <name type="scientific">Candidula unifasciata</name>
    <dbReference type="NCBI Taxonomy" id="100452"/>
    <lineage>
        <taxon>Eukaryota</taxon>
        <taxon>Metazoa</taxon>
        <taxon>Spiralia</taxon>
        <taxon>Lophotrochozoa</taxon>
        <taxon>Mollusca</taxon>
        <taxon>Gastropoda</taxon>
        <taxon>Heterobranchia</taxon>
        <taxon>Euthyneura</taxon>
        <taxon>Panpulmonata</taxon>
        <taxon>Eupulmonata</taxon>
        <taxon>Stylommatophora</taxon>
        <taxon>Helicina</taxon>
        <taxon>Helicoidea</taxon>
        <taxon>Geomitridae</taxon>
        <taxon>Candidula</taxon>
    </lineage>
</organism>
<reference evidence="2" key="1">
    <citation type="submission" date="2021-04" db="EMBL/GenBank/DDBJ databases">
        <authorList>
            <consortium name="Molecular Ecology Group"/>
        </authorList>
    </citation>
    <scope>NUCLEOTIDE SEQUENCE</scope>
</reference>
<keyword evidence="1" id="KW-1133">Transmembrane helix</keyword>
<protein>
    <submittedName>
        <fullName evidence="2">Uncharacterized protein</fullName>
    </submittedName>
</protein>
<dbReference type="OrthoDB" id="537032at2759"/>
<proteinExistence type="predicted"/>
<dbReference type="EMBL" id="CAJHNH020008492">
    <property type="protein sequence ID" value="CAG5136125.1"/>
    <property type="molecule type" value="Genomic_DNA"/>
</dbReference>
<dbReference type="Proteomes" id="UP000678393">
    <property type="component" value="Unassembled WGS sequence"/>
</dbReference>